<feature type="compositionally biased region" description="Basic residues" evidence="1">
    <location>
        <begin position="764"/>
        <end position="782"/>
    </location>
</feature>
<keyword evidence="2" id="KW-0812">Transmembrane</keyword>
<sequence>MFDVPRRLPAGLAALLALAAVIMSSAMADSTMQPLPAAAPAERFSAGRALVHLERFATEPRPVGSPASRRARDYLAGRLRAAGLQVEIQRSVGARSAAGLATFGRVDNIVGRLPGTASTGTVLIAAHYDSAAMGPGASDDGAAVAAMIETVRALRAGPRLRNDIVLLMSDGEEDGVLGAEAFVRGHPLGRAGGVLLNWEARGVSGPSLLFETSAGNARLVETFAGAVPAPRGHSAMVELYRLLPNNTDFTPLTRAGFTGMNFAYIERSSLYHTASDSIANLDRGSLQHHGTNMLALARALGDADLRTTASDHDAVYFRALGTMIVYSDRLVWPLALLAVVAVAGLAVLARVRRLLSLPGLLAAAASAAVPLVLSAASAQGLWELLVAWRPAYDSMGGLLHRPGPYQAAIAVLCAAAVLGWYLVLRRGLGPAAPAVGALTWLAGLSVLCAQVAPGASFLFALPALAGALGWSAAALLRTPAWARTVVAMLGPLTGAMLLPSLAGDVFDGMGLALGGAGALVLALFGLTVVPMAESFLPDPARPLPALARPLPDPATRPRRSAVLAVPAALAVPATAVLLAAALVATGLVVDDFDADRPRRTHLAYVMDADTRTAHWVSADPDPAPWTGRYVSGHDASALPAGYARGTLRTGPAPAIDADGPRVALLARDEDTLRLHVTAGKGARSVTLRLDRPMVRVTASAGRSGPVSVPVTGTRTGTWPSEIRFRGIPDRGVQLTVRVPDPPHRHRRDRRAERGAGLHPQTSRPGRRHQGGRRPHRGHPRSHLHPDRRLPDRCLHDRRIPDRWVPGTPSRGRRRREAGTEAGTTYATSGRVISGDRRCTTRSGPVRGTRFHTATAVPAPASTTSRTRCGVVMT</sequence>
<feature type="transmembrane region" description="Helical" evidence="2">
    <location>
        <begin position="435"/>
        <end position="460"/>
    </location>
</feature>
<dbReference type="PANTHER" id="PTHR12147:SF26">
    <property type="entry name" value="PEPTIDASE M28 DOMAIN-CONTAINING PROTEIN"/>
    <property type="match status" value="1"/>
</dbReference>
<feature type="transmembrane region" description="Helical" evidence="2">
    <location>
        <begin position="561"/>
        <end position="589"/>
    </location>
</feature>
<dbReference type="SUPFAM" id="SSF53187">
    <property type="entry name" value="Zn-dependent exopeptidases"/>
    <property type="match status" value="1"/>
</dbReference>
<feature type="signal peptide" evidence="3">
    <location>
        <begin position="1"/>
        <end position="28"/>
    </location>
</feature>
<feature type="transmembrane region" description="Helical" evidence="2">
    <location>
        <begin position="480"/>
        <end position="498"/>
    </location>
</feature>
<keyword evidence="6" id="KW-1185">Reference proteome</keyword>
<organism evidence="5 6">
    <name type="scientific">Planomonospora alba</name>
    <dbReference type="NCBI Taxonomy" id="161354"/>
    <lineage>
        <taxon>Bacteria</taxon>
        <taxon>Bacillati</taxon>
        <taxon>Actinomycetota</taxon>
        <taxon>Actinomycetes</taxon>
        <taxon>Streptosporangiales</taxon>
        <taxon>Streptosporangiaceae</taxon>
        <taxon>Planomonospora</taxon>
    </lineage>
</organism>
<gene>
    <name evidence="5" type="ORF">GCM10010466_56780</name>
</gene>
<dbReference type="EMBL" id="BAAAUT010000059">
    <property type="protein sequence ID" value="GAA3158636.1"/>
    <property type="molecule type" value="Genomic_DNA"/>
</dbReference>
<feature type="compositionally biased region" description="Basic and acidic residues" evidence="1">
    <location>
        <begin position="783"/>
        <end position="801"/>
    </location>
</feature>
<evidence type="ECO:0000256" key="3">
    <source>
        <dbReference type="SAM" id="SignalP"/>
    </source>
</evidence>
<dbReference type="PANTHER" id="PTHR12147">
    <property type="entry name" value="METALLOPEPTIDASE M28 FAMILY MEMBER"/>
    <property type="match status" value="1"/>
</dbReference>
<keyword evidence="2" id="KW-1133">Transmembrane helix</keyword>
<keyword evidence="3" id="KW-0732">Signal</keyword>
<evidence type="ECO:0000259" key="4">
    <source>
        <dbReference type="Pfam" id="PF04389"/>
    </source>
</evidence>
<evidence type="ECO:0000313" key="5">
    <source>
        <dbReference type="EMBL" id="GAA3158636.1"/>
    </source>
</evidence>
<name>A0ABP6NVQ8_9ACTN</name>
<dbReference type="Pfam" id="PF04389">
    <property type="entry name" value="Peptidase_M28"/>
    <property type="match status" value="1"/>
</dbReference>
<dbReference type="InterPro" id="IPR007484">
    <property type="entry name" value="Peptidase_M28"/>
</dbReference>
<feature type="region of interest" description="Disordered" evidence="1">
    <location>
        <begin position="698"/>
        <end position="822"/>
    </location>
</feature>
<feature type="domain" description="Peptidase M28" evidence="4">
    <location>
        <begin position="108"/>
        <end position="296"/>
    </location>
</feature>
<feature type="chain" id="PRO_5045942431" evidence="3">
    <location>
        <begin position="29"/>
        <end position="873"/>
    </location>
</feature>
<comment type="caution">
    <text evidence="5">The sequence shown here is derived from an EMBL/GenBank/DDBJ whole genome shotgun (WGS) entry which is preliminary data.</text>
</comment>
<proteinExistence type="predicted"/>
<feature type="transmembrane region" description="Helical" evidence="2">
    <location>
        <begin position="510"/>
        <end position="532"/>
    </location>
</feature>
<protein>
    <submittedName>
        <fullName evidence="5">M20/M25/M40 family metallo-hydrolase</fullName>
    </submittedName>
</protein>
<dbReference type="Proteomes" id="UP001500320">
    <property type="component" value="Unassembled WGS sequence"/>
</dbReference>
<evidence type="ECO:0000256" key="1">
    <source>
        <dbReference type="SAM" id="MobiDB-lite"/>
    </source>
</evidence>
<keyword evidence="2" id="KW-0472">Membrane</keyword>
<accession>A0ABP6NVQ8</accession>
<feature type="transmembrane region" description="Helical" evidence="2">
    <location>
        <begin position="405"/>
        <end position="423"/>
    </location>
</feature>
<evidence type="ECO:0000256" key="2">
    <source>
        <dbReference type="SAM" id="Phobius"/>
    </source>
</evidence>
<dbReference type="Gene3D" id="3.40.630.10">
    <property type="entry name" value="Zn peptidases"/>
    <property type="match status" value="1"/>
</dbReference>
<feature type="transmembrane region" description="Helical" evidence="2">
    <location>
        <begin position="330"/>
        <end position="348"/>
    </location>
</feature>
<feature type="transmembrane region" description="Helical" evidence="2">
    <location>
        <begin position="360"/>
        <end position="385"/>
    </location>
</feature>
<evidence type="ECO:0000313" key="6">
    <source>
        <dbReference type="Proteomes" id="UP001500320"/>
    </source>
</evidence>
<dbReference type="InterPro" id="IPR045175">
    <property type="entry name" value="M28_fam"/>
</dbReference>
<reference evidence="6" key="1">
    <citation type="journal article" date="2019" name="Int. J. Syst. Evol. Microbiol.">
        <title>The Global Catalogue of Microorganisms (GCM) 10K type strain sequencing project: providing services to taxonomists for standard genome sequencing and annotation.</title>
        <authorList>
            <consortium name="The Broad Institute Genomics Platform"/>
            <consortium name="The Broad Institute Genome Sequencing Center for Infectious Disease"/>
            <person name="Wu L."/>
            <person name="Ma J."/>
        </authorList>
    </citation>
    <scope>NUCLEOTIDE SEQUENCE [LARGE SCALE GENOMIC DNA]</scope>
    <source>
        <strain evidence="6">JCM 9373</strain>
    </source>
</reference>